<feature type="domain" description="MotA/TolQ/ExbB proton channel" evidence="8">
    <location>
        <begin position="76"/>
        <end position="186"/>
    </location>
</feature>
<evidence type="ECO:0000256" key="6">
    <source>
        <dbReference type="RuleBase" id="RU004057"/>
    </source>
</evidence>
<keyword evidence="5 7" id="KW-0472">Membrane</keyword>
<dbReference type="KEGG" id="phn:PAEH1_03280"/>
<feature type="transmembrane region" description="Helical" evidence="7">
    <location>
        <begin position="12"/>
        <end position="31"/>
    </location>
</feature>
<proteinExistence type="inferred from homology"/>
<evidence type="ECO:0000259" key="8">
    <source>
        <dbReference type="Pfam" id="PF01618"/>
    </source>
</evidence>
<keyword evidence="2" id="KW-1003">Cell membrane</keyword>
<evidence type="ECO:0000256" key="7">
    <source>
        <dbReference type="SAM" id="Phobius"/>
    </source>
</evidence>
<dbReference type="RefSeq" id="WP_077733379.1">
    <property type="nucleotide sequence ID" value="NZ_JBGJLQ010000015.1"/>
</dbReference>
<evidence type="ECO:0000313" key="9">
    <source>
        <dbReference type="EMBL" id="AQS50832.1"/>
    </source>
</evidence>
<keyword evidence="6" id="KW-0653">Protein transport</keyword>
<dbReference type="EMBL" id="CP019697">
    <property type="protein sequence ID" value="AQS50832.1"/>
    <property type="molecule type" value="Genomic_DNA"/>
</dbReference>
<dbReference type="PANTHER" id="PTHR30625:SF11">
    <property type="entry name" value="MOTA_TOLQ_EXBB PROTON CHANNEL DOMAIN-CONTAINING PROTEIN"/>
    <property type="match status" value="1"/>
</dbReference>
<sequence>MLSIIQAAGWPIWFLLLCSVIGLALIIERAFSLRSAKVLNLTLRDQAYELAKHRDIVPEQLQRLRRNSALGQLYASLLEHRNEPEFIRRQAAEETGSQIHFQLNRYLPALGTVAVIAPLLGLFGTVVGMIEIFAAYSPQGSDPALLANGIAMALYNTGFGIMIAVPALIFHRYYRSRTDYLLNSLEVEAGRFNRFIDQMQ</sequence>
<dbReference type="Proteomes" id="UP000189369">
    <property type="component" value="Chromosome"/>
</dbReference>
<keyword evidence="9" id="KW-0969">Cilium</keyword>
<organism evidence="9 10">
    <name type="scientific">Paenalcaligenes hominis</name>
    <dbReference type="NCBI Taxonomy" id="643674"/>
    <lineage>
        <taxon>Bacteria</taxon>
        <taxon>Pseudomonadati</taxon>
        <taxon>Pseudomonadota</taxon>
        <taxon>Betaproteobacteria</taxon>
        <taxon>Burkholderiales</taxon>
        <taxon>Alcaligenaceae</taxon>
        <taxon>Paenalcaligenes</taxon>
    </lineage>
</organism>
<accession>A0A1U9JYI0</accession>
<keyword evidence="9" id="KW-0282">Flagellum</keyword>
<dbReference type="PANTHER" id="PTHR30625">
    <property type="entry name" value="PROTEIN TOLQ"/>
    <property type="match status" value="1"/>
</dbReference>
<gene>
    <name evidence="9" type="ORF">PAEH1_03280</name>
</gene>
<keyword evidence="4 7" id="KW-1133">Transmembrane helix</keyword>
<feature type="transmembrane region" description="Helical" evidence="7">
    <location>
        <begin position="150"/>
        <end position="170"/>
    </location>
</feature>
<keyword evidence="6" id="KW-0813">Transport</keyword>
<keyword evidence="9" id="KW-0966">Cell projection</keyword>
<dbReference type="STRING" id="643674.PAEH1_03280"/>
<dbReference type="GO" id="GO:0005886">
    <property type="term" value="C:plasma membrane"/>
    <property type="evidence" value="ECO:0007669"/>
    <property type="project" value="UniProtKB-SubCell"/>
</dbReference>
<dbReference type="OrthoDB" id="4045at2"/>
<comment type="similarity">
    <text evidence="6">Belongs to the exbB/tolQ family.</text>
</comment>
<dbReference type="InterPro" id="IPR050790">
    <property type="entry name" value="ExbB/TolQ_transport"/>
</dbReference>
<dbReference type="AlphaFoldDB" id="A0A1U9JYI0"/>
<evidence type="ECO:0000256" key="5">
    <source>
        <dbReference type="ARBA" id="ARBA00023136"/>
    </source>
</evidence>
<feature type="transmembrane region" description="Helical" evidence="7">
    <location>
        <begin position="106"/>
        <end position="130"/>
    </location>
</feature>
<reference evidence="9 10" key="1">
    <citation type="submission" date="2017-01" db="EMBL/GenBank/DDBJ databases">
        <title>Complete Genome Sequence of Paenalcaligenes hominis, Isolated from a paraplegic Patient with neurogenic bladder.</title>
        <authorList>
            <person name="Mukhopadhyay R."/>
            <person name="Joaquin J."/>
            <person name="Hogue R."/>
            <person name="Kilaru A."/>
            <person name="Jospin G."/>
            <person name="Mars K."/>
            <person name="Eisen J.A."/>
            <person name="Chaturvedi V."/>
        </authorList>
    </citation>
    <scope>NUCLEOTIDE SEQUENCE [LARGE SCALE GENOMIC DNA]</scope>
    <source>
        <strain evidence="9 10">15S00501</strain>
    </source>
</reference>
<dbReference type="Pfam" id="PF01618">
    <property type="entry name" value="MotA_ExbB"/>
    <property type="match status" value="1"/>
</dbReference>
<name>A0A1U9JYI0_9BURK</name>
<comment type="subcellular location">
    <subcellularLocation>
        <location evidence="1">Cell membrane</location>
        <topology evidence="1">Multi-pass membrane protein</topology>
    </subcellularLocation>
    <subcellularLocation>
        <location evidence="6">Membrane</location>
        <topology evidence="6">Multi-pass membrane protein</topology>
    </subcellularLocation>
</comment>
<evidence type="ECO:0000256" key="1">
    <source>
        <dbReference type="ARBA" id="ARBA00004651"/>
    </source>
</evidence>
<evidence type="ECO:0000256" key="2">
    <source>
        <dbReference type="ARBA" id="ARBA00022475"/>
    </source>
</evidence>
<protein>
    <submittedName>
        <fullName evidence="9">Flagellar motor protein MotA</fullName>
    </submittedName>
</protein>
<evidence type="ECO:0000313" key="10">
    <source>
        <dbReference type="Proteomes" id="UP000189369"/>
    </source>
</evidence>
<dbReference type="GO" id="GO:0017038">
    <property type="term" value="P:protein import"/>
    <property type="evidence" value="ECO:0007669"/>
    <property type="project" value="TreeGrafter"/>
</dbReference>
<evidence type="ECO:0000256" key="3">
    <source>
        <dbReference type="ARBA" id="ARBA00022692"/>
    </source>
</evidence>
<dbReference type="InterPro" id="IPR002898">
    <property type="entry name" value="MotA_ExbB_proton_chnl"/>
</dbReference>
<keyword evidence="3 7" id="KW-0812">Transmembrane</keyword>
<evidence type="ECO:0000256" key="4">
    <source>
        <dbReference type="ARBA" id="ARBA00022989"/>
    </source>
</evidence>